<dbReference type="AlphaFoldDB" id="A0A1I8BSF4"/>
<evidence type="ECO:0000256" key="2">
    <source>
        <dbReference type="SAM" id="SignalP"/>
    </source>
</evidence>
<evidence type="ECO:0000313" key="3">
    <source>
        <dbReference type="Proteomes" id="UP000095281"/>
    </source>
</evidence>
<accession>A0A1I8BSF4</accession>
<protein>
    <submittedName>
        <fullName evidence="4">Astacin domain-containing protein</fullName>
    </submittedName>
</protein>
<keyword evidence="2" id="KW-0732">Signal</keyword>
<evidence type="ECO:0000256" key="1">
    <source>
        <dbReference type="SAM" id="Coils"/>
    </source>
</evidence>
<organism evidence="3 4">
    <name type="scientific">Meloidogyne hapla</name>
    <name type="common">Root-knot nematode worm</name>
    <dbReference type="NCBI Taxonomy" id="6305"/>
    <lineage>
        <taxon>Eukaryota</taxon>
        <taxon>Metazoa</taxon>
        <taxon>Ecdysozoa</taxon>
        <taxon>Nematoda</taxon>
        <taxon>Chromadorea</taxon>
        <taxon>Rhabditida</taxon>
        <taxon>Tylenchina</taxon>
        <taxon>Tylenchomorpha</taxon>
        <taxon>Tylenchoidea</taxon>
        <taxon>Meloidogynidae</taxon>
        <taxon>Meloidogyninae</taxon>
        <taxon>Meloidogyne</taxon>
    </lineage>
</organism>
<keyword evidence="3" id="KW-1185">Reference proteome</keyword>
<feature type="chain" id="PRO_5009316145" evidence="2">
    <location>
        <begin position="23"/>
        <end position="281"/>
    </location>
</feature>
<evidence type="ECO:0000313" key="4">
    <source>
        <dbReference type="WBParaSite" id="MhA1_Contig481.frz3.gene28"/>
    </source>
</evidence>
<keyword evidence="1" id="KW-0175">Coiled coil</keyword>
<dbReference type="Proteomes" id="UP000095281">
    <property type="component" value="Unplaced"/>
</dbReference>
<name>A0A1I8BSF4_MELHA</name>
<feature type="signal peptide" evidence="2">
    <location>
        <begin position="1"/>
        <end position="22"/>
    </location>
</feature>
<sequence length="281" mass="33722">MANLRIFRAFILLIMGLEKCEHTHPIVNNLKRSEYRRLYDGTTEQLQNNANEENVENNEQDLNNTLPHEFNLNQNNEELNENNNVEENENLDKNNEENQNLNENNNVEENENLDKNNEENQNLNENNNNNVPPVNLYYNQSTSQNIINVNYINIFTGQYTPEYREPYNYNNYYNPQQKFYPSRKHLKELFETYKEKYDKNNIFNCMKIIENKDMYCIERCVELEDKVFEHGKEKFIKNGELKTKVVDKELIQNVVIIVNEKSVEEVYNEDHKEFKTIDLNI</sequence>
<reference evidence="4" key="1">
    <citation type="submission" date="2016-11" db="UniProtKB">
        <authorList>
            <consortium name="WormBaseParasite"/>
        </authorList>
    </citation>
    <scope>IDENTIFICATION</scope>
</reference>
<feature type="coiled-coil region" evidence="1">
    <location>
        <begin position="43"/>
        <end position="130"/>
    </location>
</feature>
<dbReference type="WBParaSite" id="MhA1_Contig481.frz3.gene28">
    <property type="protein sequence ID" value="MhA1_Contig481.frz3.gene28"/>
    <property type="gene ID" value="MhA1_Contig481.frz3.gene28"/>
</dbReference>
<proteinExistence type="predicted"/>